<name>A0A7J5C1V5_9MICO</name>
<dbReference type="OrthoDB" id="9783707at2"/>
<feature type="transmembrane region" description="Helical" evidence="7">
    <location>
        <begin position="169"/>
        <end position="193"/>
    </location>
</feature>
<dbReference type="RefSeq" id="WP_158039041.1">
    <property type="nucleotide sequence ID" value="NZ_JACCFV010000001.1"/>
</dbReference>
<evidence type="ECO:0000313" key="9">
    <source>
        <dbReference type="EMBL" id="KAB1662608.1"/>
    </source>
</evidence>
<evidence type="ECO:0000256" key="2">
    <source>
        <dbReference type="ARBA" id="ARBA00022448"/>
    </source>
</evidence>
<dbReference type="EMBL" id="WBJZ01000001">
    <property type="protein sequence ID" value="KAB1662608.1"/>
    <property type="molecule type" value="Genomic_DNA"/>
</dbReference>
<feature type="signal peptide" evidence="8">
    <location>
        <begin position="1"/>
        <end position="16"/>
    </location>
</feature>
<feature type="transmembrane region" description="Helical" evidence="7">
    <location>
        <begin position="199"/>
        <end position="222"/>
    </location>
</feature>
<feature type="chain" id="PRO_5038929813" description="EamA family transporter" evidence="8">
    <location>
        <begin position="17"/>
        <end position="308"/>
    </location>
</feature>
<comment type="caution">
    <text evidence="9">The sequence shown here is derived from an EMBL/GenBank/DDBJ whole genome shotgun (WGS) entry which is preliminary data.</text>
</comment>
<keyword evidence="8" id="KW-0732">Signal</keyword>
<dbReference type="AlphaFoldDB" id="A0A7J5C1V5"/>
<keyword evidence="4 7" id="KW-0812">Transmembrane</keyword>
<proteinExistence type="predicted"/>
<keyword evidence="2" id="KW-0813">Transport</keyword>
<feature type="transmembrane region" description="Helical" evidence="7">
    <location>
        <begin position="289"/>
        <end position="306"/>
    </location>
</feature>
<evidence type="ECO:0000313" key="10">
    <source>
        <dbReference type="Proteomes" id="UP000467240"/>
    </source>
</evidence>
<evidence type="ECO:0000256" key="3">
    <source>
        <dbReference type="ARBA" id="ARBA00022475"/>
    </source>
</evidence>
<feature type="transmembrane region" description="Helical" evidence="7">
    <location>
        <begin position="69"/>
        <end position="89"/>
    </location>
</feature>
<protein>
    <recommendedName>
        <fullName evidence="11">EamA family transporter</fullName>
    </recommendedName>
</protein>
<comment type="subcellular location">
    <subcellularLocation>
        <location evidence="1">Cell membrane</location>
        <topology evidence="1">Multi-pass membrane protein</topology>
    </subcellularLocation>
</comment>
<dbReference type="InterPro" id="IPR000390">
    <property type="entry name" value="Small_drug/metabolite_transptr"/>
</dbReference>
<reference evidence="9 10" key="1">
    <citation type="submission" date="2019-09" db="EMBL/GenBank/DDBJ databases">
        <title>Phylogeny of genus Pseudoclavibacter and closely related genus.</title>
        <authorList>
            <person name="Li Y."/>
        </authorList>
    </citation>
    <scope>NUCLEOTIDE SEQUENCE [LARGE SCALE GENOMIC DNA]</scope>
    <source>
        <strain evidence="9 10">DSM 23821</strain>
    </source>
</reference>
<organism evidence="9 10">
    <name type="scientific">Pseudoclavibacter chungangensis</name>
    <dbReference type="NCBI Taxonomy" id="587635"/>
    <lineage>
        <taxon>Bacteria</taxon>
        <taxon>Bacillati</taxon>
        <taxon>Actinomycetota</taxon>
        <taxon>Actinomycetes</taxon>
        <taxon>Micrococcales</taxon>
        <taxon>Microbacteriaceae</taxon>
        <taxon>Pseudoclavibacter</taxon>
    </lineage>
</organism>
<evidence type="ECO:0000256" key="7">
    <source>
        <dbReference type="SAM" id="Phobius"/>
    </source>
</evidence>
<accession>A0A7J5C1V5</accession>
<evidence type="ECO:0000256" key="6">
    <source>
        <dbReference type="ARBA" id="ARBA00023136"/>
    </source>
</evidence>
<evidence type="ECO:0000256" key="5">
    <source>
        <dbReference type="ARBA" id="ARBA00022989"/>
    </source>
</evidence>
<evidence type="ECO:0000256" key="1">
    <source>
        <dbReference type="ARBA" id="ARBA00004651"/>
    </source>
</evidence>
<dbReference type="PANTHER" id="PTHR30561">
    <property type="entry name" value="SMR FAMILY PROTON-DEPENDENT DRUG EFFLUX TRANSPORTER SUGE"/>
    <property type="match status" value="1"/>
</dbReference>
<evidence type="ECO:0000256" key="4">
    <source>
        <dbReference type="ARBA" id="ARBA00022692"/>
    </source>
</evidence>
<feature type="transmembrane region" description="Helical" evidence="7">
    <location>
        <begin position="234"/>
        <end position="254"/>
    </location>
</feature>
<gene>
    <name evidence="9" type="ORF">F8O01_01295</name>
</gene>
<feature type="transmembrane region" description="Helical" evidence="7">
    <location>
        <begin position="260"/>
        <end position="280"/>
    </location>
</feature>
<dbReference type="PANTHER" id="PTHR30561:SF1">
    <property type="entry name" value="MULTIDRUG TRANSPORTER EMRE"/>
    <property type="match status" value="1"/>
</dbReference>
<keyword evidence="3" id="KW-1003">Cell membrane</keyword>
<feature type="transmembrane region" description="Helical" evidence="7">
    <location>
        <begin position="32"/>
        <end position="57"/>
    </location>
</feature>
<dbReference type="InterPro" id="IPR037185">
    <property type="entry name" value="EmrE-like"/>
</dbReference>
<dbReference type="GO" id="GO:0022857">
    <property type="term" value="F:transmembrane transporter activity"/>
    <property type="evidence" value="ECO:0007669"/>
    <property type="project" value="InterPro"/>
</dbReference>
<feature type="transmembrane region" description="Helical" evidence="7">
    <location>
        <begin position="109"/>
        <end position="142"/>
    </location>
</feature>
<evidence type="ECO:0000256" key="8">
    <source>
        <dbReference type="SAM" id="SignalP"/>
    </source>
</evidence>
<keyword evidence="10" id="KW-1185">Reference proteome</keyword>
<keyword evidence="6 7" id="KW-0472">Membrane</keyword>
<evidence type="ECO:0008006" key="11">
    <source>
        <dbReference type="Google" id="ProtNLM"/>
    </source>
</evidence>
<keyword evidence="5 7" id="KW-1133">Transmembrane helix</keyword>
<sequence length="308" mass="30802">MFVGIAIALASAVAHAGWNTLAGKLAGSGVPALWIINVAALVPLAPVIAVVFAPTVAGDGAGRPGTAPLGTTVLLAAVSTAFHTGYAVLLDRAYRSAHVSAVYPASRGLATIVVTVAGAVLLGQAISGIAIAGVAVMVVAIVLLLEPATRTRNDGADSSPSSRTRHGTAMWGVAIAVTTAAYTTFDGWAVASAGVDPPLYYGVAACTQCVLLSAVAGPSGMVRGLELLRRTPGPIVCLAMLIPLSTLLGLYATLHAPLGVVSAVRSSSLIWTALAAAVVLHEPLGRRRILATGVATIAIAVIAFGTPV</sequence>
<dbReference type="Proteomes" id="UP000467240">
    <property type="component" value="Unassembled WGS sequence"/>
</dbReference>
<dbReference type="SUPFAM" id="SSF103481">
    <property type="entry name" value="Multidrug resistance efflux transporter EmrE"/>
    <property type="match status" value="2"/>
</dbReference>
<dbReference type="GO" id="GO:0005886">
    <property type="term" value="C:plasma membrane"/>
    <property type="evidence" value="ECO:0007669"/>
    <property type="project" value="UniProtKB-SubCell"/>
</dbReference>
<dbReference type="Gene3D" id="1.10.3730.20">
    <property type="match status" value="2"/>
</dbReference>